<sequence>MTDANIDTRKPTYSPSLRTALVLNGAGTAGAYHAGVLQALNEAGVRIDLVAGRGMG</sequence>
<dbReference type="InterPro" id="IPR016035">
    <property type="entry name" value="Acyl_Trfase/lysoPLipase"/>
</dbReference>
<evidence type="ECO:0000259" key="2">
    <source>
        <dbReference type="PROSITE" id="PS51635"/>
    </source>
</evidence>
<feature type="non-terminal residue" evidence="3">
    <location>
        <position position="56"/>
    </location>
</feature>
<dbReference type="PROSITE" id="PS51635">
    <property type="entry name" value="PNPLA"/>
    <property type="match status" value="1"/>
</dbReference>
<dbReference type="Pfam" id="PF01734">
    <property type="entry name" value="Patatin"/>
    <property type="match status" value="1"/>
</dbReference>
<dbReference type="GO" id="GO:0006629">
    <property type="term" value="P:lipid metabolic process"/>
    <property type="evidence" value="ECO:0007669"/>
    <property type="project" value="UniProtKB-KW"/>
</dbReference>
<dbReference type="SUPFAM" id="SSF52151">
    <property type="entry name" value="FabD/lysophospholipase-like"/>
    <property type="match status" value="1"/>
</dbReference>
<proteinExistence type="predicted"/>
<name>A0A383BTA8_9ZZZZ</name>
<dbReference type="Gene3D" id="3.40.1090.10">
    <property type="entry name" value="Cytosolic phospholipase A2 catalytic domain"/>
    <property type="match status" value="1"/>
</dbReference>
<organism evidence="3">
    <name type="scientific">marine metagenome</name>
    <dbReference type="NCBI Taxonomy" id="408172"/>
    <lineage>
        <taxon>unclassified sequences</taxon>
        <taxon>metagenomes</taxon>
        <taxon>ecological metagenomes</taxon>
    </lineage>
</organism>
<reference evidence="3" key="1">
    <citation type="submission" date="2018-05" db="EMBL/GenBank/DDBJ databases">
        <authorList>
            <person name="Lanie J.A."/>
            <person name="Ng W.-L."/>
            <person name="Kazmierczak K.M."/>
            <person name="Andrzejewski T.M."/>
            <person name="Davidsen T.M."/>
            <person name="Wayne K.J."/>
            <person name="Tettelin H."/>
            <person name="Glass J.I."/>
            <person name="Rusch D."/>
            <person name="Podicherti R."/>
            <person name="Tsui H.-C.T."/>
            <person name="Winkler M.E."/>
        </authorList>
    </citation>
    <scope>NUCLEOTIDE SEQUENCE</scope>
</reference>
<evidence type="ECO:0000313" key="3">
    <source>
        <dbReference type="EMBL" id="SVE23134.1"/>
    </source>
</evidence>
<accession>A0A383BTA8</accession>
<protein>
    <recommendedName>
        <fullName evidence="2">PNPLA domain-containing protein</fullName>
    </recommendedName>
</protein>
<evidence type="ECO:0000256" key="1">
    <source>
        <dbReference type="ARBA" id="ARBA00023098"/>
    </source>
</evidence>
<feature type="domain" description="PNPLA" evidence="2">
    <location>
        <begin position="21"/>
        <end position="56"/>
    </location>
</feature>
<dbReference type="AlphaFoldDB" id="A0A383BTA8"/>
<dbReference type="InterPro" id="IPR002641">
    <property type="entry name" value="PNPLA_dom"/>
</dbReference>
<dbReference type="EMBL" id="UINC01203056">
    <property type="protein sequence ID" value="SVE23134.1"/>
    <property type="molecule type" value="Genomic_DNA"/>
</dbReference>
<gene>
    <name evidence="3" type="ORF">METZ01_LOCUS475988</name>
</gene>
<keyword evidence="1" id="KW-0443">Lipid metabolism</keyword>